<evidence type="ECO:0000259" key="9">
    <source>
        <dbReference type="Pfam" id="PF08170"/>
    </source>
</evidence>
<dbReference type="GO" id="GO:0030041">
    <property type="term" value="P:actin filament polymerization"/>
    <property type="evidence" value="ECO:0007669"/>
    <property type="project" value="InterPro"/>
</dbReference>
<dbReference type="Pfam" id="PF06978">
    <property type="entry name" value="POP1_N"/>
    <property type="match status" value="1"/>
</dbReference>
<keyword evidence="4" id="KW-0819">tRNA processing</keyword>
<proteinExistence type="predicted"/>
<gene>
    <name evidence="11" type="ORF">F2Q68_00026570</name>
</gene>
<organism evidence="11 12">
    <name type="scientific">Brassica cretica</name>
    <name type="common">Mustard</name>
    <dbReference type="NCBI Taxonomy" id="69181"/>
    <lineage>
        <taxon>Eukaryota</taxon>
        <taxon>Viridiplantae</taxon>
        <taxon>Streptophyta</taxon>
        <taxon>Embryophyta</taxon>
        <taxon>Tracheophyta</taxon>
        <taxon>Spermatophyta</taxon>
        <taxon>Magnoliopsida</taxon>
        <taxon>eudicotyledons</taxon>
        <taxon>Gunneridae</taxon>
        <taxon>Pentapetalae</taxon>
        <taxon>rosids</taxon>
        <taxon>malvids</taxon>
        <taxon>Brassicales</taxon>
        <taxon>Brassicaceae</taxon>
        <taxon>Brassiceae</taxon>
        <taxon>Brassica</taxon>
    </lineage>
</organism>
<dbReference type="SUPFAM" id="SSF69645">
    <property type="entry name" value="Arp2/3 complex subunits"/>
    <property type="match status" value="1"/>
</dbReference>
<dbReference type="Pfam" id="PF08170">
    <property type="entry name" value="POPLD"/>
    <property type="match status" value="1"/>
</dbReference>
<dbReference type="Gene3D" id="3.30.1460.20">
    <property type="match status" value="1"/>
</dbReference>
<evidence type="ECO:0000259" key="10">
    <source>
        <dbReference type="Pfam" id="PF22770"/>
    </source>
</evidence>
<dbReference type="EMBL" id="QGKW02001911">
    <property type="protein sequence ID" value="KAF2567742.1"/>
    <property type="molecule type" value="Genomic_DNA"/>
</dbReference>
<evidence type="ECO:0000256" key="7">
    <source>
        <dbReference type="ARBA" id="ARBA00023242"/>
    </source>
</evidence>
<dbReference type="InterPro" id="IPR055079">
    <property type="entry name" value="POP1_C"/>
</dbReference>
<keyword evidence="3" id="KW-0963">Cytoplasm</keyword>
<evidence type="ECO:0008006" key="13">
    <source>
        <dbReference type="Google" id="ProtNLM"/>
    </source>
</evidence>
<dbReference type="AlphaFoldDB" id="A0A8S9IEY6"/>
<evidence type="ECO:0000256" key="2">
    <source>
        <dbReference type="ARBA" id="ARBA00004245"/>
    </source>
</evidence>
<dbReference type="GO" id="GO:0001682">
    <property type="term" value="P:tRNA 5'-leader removal"/>
    <property type="evidence" value="ECO:0007669"/>
    <property type="project" value="InterPro"/>
</dbReference>
<evidence type="ECO:0000256" key="4">
    <source>
        <dbReference type="ARBA" id="ARBA00022694"/>
    </source>
</evidence>
<dbReference type="GO" id="GO:0005655">
    <property type="term" value="C:nucleolar ribonuclease P complex"/>
    <property type="evidence" value="ECO:0007669"/>
    <property type="project" value="InterPro"/>
</dbReference>
<evidence type="ECO:0000313" key="12">
    <source>
        <dbReference type="Proteomes" id="UP000712281"/>
    </source>
</evidence>
<dbReference type="GO" id="GO:0034314">
    <property type="term" value="P:Arp2/3 complex-mediated actin nucleation"/>
    <property type="evidence" value="ECO:0007669"/>
    <property type="project" value="InterPro"/>
</dbReference>
<dbReference type="Proteomes" id="UP000712281">
    <property type="component" value="Unassembled WGS sequence"/>
</dbReference>
<keyword evidence="7" id="KW-0539">Nucleus</keyword>
<dbReference type="PANTHER" id="PTHR22731:SF3">
    <property type="entry name" value="RIBONUCLEASES P_MRP PROTEIN SUBUNIT POP1"/>
    <property type="match status" value="1"/>
</dbReference>
<keyword evidence="6" id="KW-0206">Cytoskeleton</keyword>
<evidence type="ECO:0000256" key="3">
    <source>
        <dbReference type="ARBA" id="ARBA00022490"/>
    </source>
</evidence>
<dbReference type="InterPro" id="IPR008384">
    <property type="entry name" value="ARPC4"/>
</dbReference>
<name>A0A8S9IEY6_BRACR</name>
<accession>A0A8S9IEY6</accession>
<feature type="domain" description="Pop1 N-terminal" evidence="8">
    <location>
        <begin position="135"/>
        <end position="260"/>
    </location>
</feature>
<sequence>MANPLRLYLACIRNTLEAAMCLQNFPCQEVERHNKPEVELKTSPELLLNPVLICRNEAEKCLIETSINSLRISLKVKQADELENILTKKFLRFLSMRAEAFQVLRRKPVQDIEKEISELKISVNTRGRLVATEFLKQFMNQRRRTNAYTSQPSKRRNIKRQRSESLLLSIGQQASSSHETKIPRRVKRRMELKGNPESGFSTTGDGTKRLRTHVWHAKRFSMTKLWGFHLPLGLHGRGRGSRDILNKSRQGVLVHDASYHIAGSLLSILNILLEPSPSSHSKEMMDSILTGLSYGNAMLYHVDPPVSQVIAPVIYMWRPSQLPKRIDEEKAADCVGNDFRKLWVWIHASSFSEGYASLKLACQNQMNETGVLVDCLSLEGQLAKLELFGTKASQLLQKTLHPVTSSSQSPPSVLRKCSMEKAEAKNVADPYTEESIPSCAILPRFVIDPRLIPNNPCDDTTMSAEMTKTEPTESLEMMTTSTEAETFKCLWDANSELWSLILPLSWVKVFWNAFVSKGGQAIGQREKRWLSCDAGLPFFPSDFPDCKAYSSLTMSEAVDVEEKAQRRPLAVRPFRIPIPPPWSSIHVTRCVKESSDQKLTSGGTSGVEIFSNGGKLFDGIVARSPDSLPTFLQTFTNRVETIQEDERKARAEIHQRSDNKLCLVRVLLHAFKEGSFEEGAVVCAPSLADVSLLKSGCSEGEEGRVTIPQSSVSSYFLEQPSGTWELNVPENPHTKQSHRWPIGFVTTGFVRGSKKPTAEALCDAVLLGRLREEQWRGKDVKRRKKEIYVLVRNLRSCAYRLALATIVLEQQDASGDAHCF</sequence>
<keyword evidence="5" id="KW-0009">Actin-binding</keyword>
<dbReference type="InterPro" id="IPR009723">
    <property type="entry name" value="Pop1_N"/>
</dbReference>
<protein>
    <recommendedName>
        <fullName evidence="13">Pop1 N-terminal domain-containing protein</fullName>
    </recommendedName>
</protein>
<dbReference type="InterPro" id="IPR012590">
    <property type="entry name" value="POPLD_dom"/>
</dbReference>
<dbReference type="InterPro" id="IPR039182">
    <property type="entry name" value="Pop1"/>
</dbReference>
<feature type="domain" description="POPLD" evidence="9">
    <location>
        <begin position="498"/>
        <end position="573"/>
    </location>
</feature>
<evidence type="ECO:0000256" key="6">
    <source>
        <dbReference type="ARBA" id="ARBA00023212"/>
    </source>
</evidence>
<dbReference type="GO" id="GO:0000172">
    <property type="term" value="C:ribonuclease MRP complex"/>
    <property type="evidence" value="ECO:0007669"/>
    <property type="project" value="InterPro"/>
</dbReference>
<evidence type="ECO:0000313" key="11">
    <source>
        <dbReference type="EMBL" id="KAF2567742.1"/>
    </source>
</evidence>
<evidence type="ECO:0000259" key="8">
    <source>
        <dbReference type="Pfam" id="PF06978"/>
    </source>
</evidence>
<dbReference type="PANTHER" id="PTHR22731">
    <property type="entry name" value="RIBONUCLEASES P/MRP PROTEIN SUBUNIT POP1"/>
    <property type="match status" value="1"/>
</dbReference>
<dbReference type="Pfam" id="PF05856">
    <property type="entry name" value="ARPC4"/>
    <property type="match status" value="1"/>
</dbReference>
<reference evidence="11" key="1">
    <citation type="submission" date="2019-12" db="EMBL/GenBank/DDBJ databases">
        <title>Genome sequencing and annotation of Brassica cretica.</title>
        <authorList>
            <person name="Studholme D.J."/>
            <person name="Sarris P.F."/>
        </authorList>
    </citation>
    <scope>NUCLEOTIDE SEQUENCE</scope>
    <source>
        <strain evidence="11">PFS-001/15</strain>
        <tissue evidence="11">Leaf</tissue>
    </source>
</reference>
<evidence type="ECO:0000256" key="1">
    <source>
        <dbReference type="ARBA" id="ARBA00004123"/>
    </source>
</evidence>
<dbReference type="GO" id="GO:0005885">
    <property type="term" value="C:Arp2/3 protein complex"/>
    <property type="evidence" value="ECO:0007669"/>
    <property type="project" value="InterPro"/>
</dbReference>
<dbReference type="GO" id="GO:0003779">
    <property type="term" value="F:actin binding"/>
    <property type="evidence" value="ECO:0007669"/>
    <property type="project" value="UniProtKB-KW"/>
</dbReference>
<dbReference type="Pfam" id="PF22770">
    <property type="entry name" value="POP1_C"/>
    <property type="match status" value="1"/>
</dbReference>
<comment type="subcellular location">
    <subcellularLocation>
        <location evidence="2">Cytoplasm</location>
        <location evidence="2">Cytoskeleton</location>
    </subcellularLocation>
    <subcellularLocation>
        <location evidence="1">Nucleus</location>
    </subcellularLocation>
</comment>
<feature type="domain" description="POP1 C-terminal" evidence="10">
    <location>
        <begin position="723"/>
        <end position="807"/>
    </location>
</feature>
<evidence type="ECO:0000256" key="5">
    <source>
        <dbReference type="ARBA" id="ARBA00023203"/>
    </source>
</evidence>
<comment type="caution">
    <text evidence="11">The sequence shown here is derived from an EMBL/GenBank/DDBJ whole genome shotgun (WGS) entry which is preliminary data.</text>
</comment>
<dbReference type="InterPro" id="IPR034666">
    <property type="entry name" value="ARPC2/4"/>
</dbReference>